<name>A0A0D7CMH7_9ACTN</name>
<dbReference type="SUPFAM" id="SSF47336">
    <property type="entry name" value="ACP-like"/>
    <property type="match status" value="1"/>
</dbReference>
<evidence type="ECO:0000313" key="3">
    <source>
        <dbReference type="Proteomes" id="UP000032458"/>
    </source>
</evidence>
<protein>
    <recommendedName>
        <fullName evidence="4">Carrier domain-containing protein</fullName>
    </recommendedName>
</protein>
<dbReference type="RefSeq" id="WP_044364956.1">
    <property type="nucleotide sequence ID" value="NZ_JRKI01000018.1"/>
</dbReference>
<dbReference type="AlphaFoldDB" id="A0A0D7CMH7"/>
<proteinExistence type="predicted"/>
<gene>
    <name evidence="2" type="ORF">SNA_12810</name>
</gene>
<comment type="caution">
    <text evidence="2">The sequence shown here is derived from an EMBL/GenBank/DDBJ whole genome shotgun (WGS) entry which is preliminary data.</text>
</comment>
<reference evidence="2 3" key="1">
    <citation type="submission" date="2014-09" db="EMBL/GenBank/DDBJ databases">
        <title>Draft genome sequence of Streptomyces natalensis ATCC 27448, producer of the antifungal pimaricin.</title>
        <authorList>
            <person name="Mendes M.V."/>
            <person name="Beites T."/>
            <person name="Pires S."/>
            <person name="Santos C.L."/>
            <person name="Moradas-Ferreira P."/>
        </authorList>
    </citation>
    <scope>NUCLEOTIDE SEQUENCE [LARGE SCALE GENOMIC DNA]</scope>
    <source>
        <strain evidence="2 3">ATCC 27448</strain>
    </source>
</reference>
<dbReference type="InterPro" id="IPR036736">
    <property type="entry name" value="ACP-like_sf"/>
</dbReference>
<keyword evidence="3" id="KW-1185">Reference proteome</keyword>
<organism evidence="2 3">
    <name type="scientific">Streptomyces natalensis ATCC 27448</name>
    <dbReference type="NCBI Taxonomy" id="1240678"/>
    <lineage>
        <taxon>Bacteria</taxon>
        <taxon>Bacillati</taxon>
        <taxon>Actinomycetota</taxon>
        <taxon>Actinomycetes</taxon>
        <taxon>Kitasatosporales</taxon>
        <taxon>Streptomycetaceae</taxon>
        <taxon>Streptomyces</taxon>
    </lineage>
</organism>
<accession>A0A0D7CMH7</accession>
<sequence length="126" mass="13137">MGGGSFGGPGQAVDQVTGPVPEVFGTPVDAVVQGADDRLAEQEAKDLTERAMAVMAKVLDCDVDALRPEADLIEVLGADEETLAILAWHLETVLELDGLVEETDDWQTVGSVLFDIGELAAGLTSA</sequence>
<evidence type="ECO:0000313" key="2">
    <source>
        <dbReference type="EMBL" id="KIZ17388.1"/>
    </source>
</evidence>
<dbReference type="PATRIC" id="fig|1240678.4.peg.2695"/>
<evidence type="ECO:0008006" key="4">
    <source>
        <dbReference type="Google" id="ProtNLM"/>
    </source>
</evidence>
<dbReference type="Proteomes" id="UP000032458">
    <property type="component" value="Unassembled WGS sequence"/>
</dbReference>
<dbReference type="EMBL" id="JRKI01000018">
    <property type="protein sequence ID" value="KIZ17388.1"/>
    <property type="molecule type" value="Genomic_DNA"/>
</dbReference>
<feature type="region of interest" description="Disordered" evidence="1">
    <location>
        <begin position="1"/>
        <end position="21"/>
    </location>
</feature>
<feature type="compositionally biased region" description="Gly residues" evidence="1">
    <location>
        <begin position="1"/>
        <end position="10"/>
    </location>
</feature>
<evidence type="ECO:0000256" key="1">
    <source>
        <dbReference type="SAM" id="MobiDB-lite"/>
    </source>
</evidence>